<evidence type="ECO:0000313" key="2">
    <source>
        <dbReference type="EMBL" id="MDO1512258.1"/>
    </source>
</evidence>
<comment type="caution">
    <text evidence="2">The sequence shown here is derived from an EMBL/GenBank/DDBJ whole genome shotgun (WGS) entry which is preliminary data.</text>
</comment>
<dbReference type="Proteomes" id="UP001168579">
    <property type="component" value="Unassembled WGS sequence"/>
</dbReference>
<reference evidence="2" key="2">
    <citation type="submission" date="2023-06" db="EMBL/GenBank/DDBJ databases">
        <authorList>
            <person name="Lucena T."/>
            <person name="Sun Q."/>
        </authorList>
    </citation>
    <scope>NUCLEOTIDE SEQUENCE</scope>
    <source>
        <strain evidence="2">CECT 8869</strain>
    </source>
</reference>
<proteinExistence type="predicted"/>
<feature type="signal peptide" evidence="1">
    <location>
        <begin position="1"/>
        <end position="18"/>
    </location>
</feature>
<evidence type="ECO:0008006" key="4">
    <source>
        <dbReference type="Google" id="ProtNLM"/>
    </source>
</evidence>
<dbReference type="RefSeq" id="WP_304435374.1">
    <property type="nucleotide sequence ID" value="NZ_JAUKUC010000001.1"/>
</dbReference>
<accession>A0ABT8RMY2</accession>
<gene>
    <name evidence="2" type="ORF">Q2T41_06275</name>
</gene>
<dbReference type="SUPFAM" id="SSF53474">
    <property type="entry name" value="alpha/beta-Hydrolases"/>
    <property type="match status" value="1"/>
</dbReference>
<evidence type="ECO:0000313" key="3">
    <source>
        <dbReference type="Proteomes" id="UP001168579"/>
    </source>
</evidence>
<dbReference type="EMBL" id="JAUKUC010000001">
    <property type="protein sequence ID" value="MDO1512258.1"/>
    <property type="molecule type" value="Genomic_DNA"/>
</dbReference>
<dbReference type="InterPro" id="IPR029058">
    <property type="entry name" value="AB_hydrolase_fold"/>
</dbReference>
<keyword evidence="1" id="KW-0732">Signal</keyword>
<reference evidence="2" key="1">
    <citation type="journal article" date="2014" name="Int. J. Syst. Evol. Microbiol.">
        <title>Complete genome of a new Firmicutes species belonging to the dominant human colonic microbiota ('Ruminococcus bicirculans') reveals two chromosomes and a selective capacity to utilize plant glucans.</title>
        <authorList>
            <consortium name="NISC Comparative Sequencing Program"/>
            <person name="Wegmann U."/>
            <person name="Louis P."/>
            <person name="Goesmann A."/>
            <person name="Henrissat B."/>
            <person name="Duncan S.H."/>
            <person name="Flint H.J."/>
        </authorList>
    </citation>
    <scope>NUCLEOTIDE SEQUENCE</scope>
    <source>
        <strain evidence="2">CECT 8869</strain>
    </source>
</reference>
<evidence type="ECO:0000256" key="1">
    <source>
        <dbReference type="SAM" id="SignalP"/>
    </source>
</evidence>
<sequence length="356" mass="40225">MKKLILIASLLTSILAQGQEYTFISDGLTLLPMQELVKKEPPADFEPVYYEDGTQVAFKEVLPLIMDQKLIPRMFVNENGEYKALVVKSTLKNEDIRIVYENIPESLAKSGYSFGNPESDTVIINIDGGPENDLKTYVFEFTFNVQGGIDENNYFLINMRESQTLYPEETEKQEISWDQAKMYNAKTAKTLNDLIGFFKSQNKKVYVVGGSYGSFVGLKSIVDYKNTADGYLLMVGRLDMTQEVSNAYSKGLKATFEEDAVTPIIGEKSDNIYTVNMRKIASALSRDEKYTELLKDTDLSNVIYIYSEIDQSVGKLTEKEIAFLKSKNAEVVSVKIKHGKYFELLLKEGLAMLLDD</sequence>
<organism evidence="2 3">
    <name type="scientific">Maribacter confluentis</name>
    <dbReference type="NCBI Taxonomy" id="1656093"/>
    <lineage>
        <taxon>Bacteria</taxon>
        <taxon>Pseudomonadati</taxon>
        <taxon>Bacteroidota</taxon>
        <taxon>Flavobacteriia</taxon>
        <taxon>Flavobacteriales</taxon>
        <taxon>Flavobacteriaceae</taxon>
        <taxon>Maribacter</taxon>
    </lineage>
</organism>
<name>A0ABT8RMY2_9FLAO</name>
<keyword evidence="3" id="KW-1185">Reference proteome</keyword>
<feature type="chain" id="PRO_5045605537" description="Alpha/beta hydrolase" evidence="1">
    <location>
        <begin position="19"/>
        <end position="356"/>
    </location>
</feature>
<protein>
    <recommendedName>
        <fullName evidence="4">Alpha/beta hydrolase</fullName>
    </recommendedName>
</protein>